<dbReference type="RefSeq" id="WP_303548055.1">
    <property type="nucleotide sequence ID" value="NZ_JAUOPG010000001.1"/>
</dbReference>
<keyword evidence="1" id="KW-0547">Nucleotide-binding</keyword>
<dbReference type="Pfam" id="PF03969">
    <property type="entry name" value="AFG1_ATPase"/>
    <property type="match status" value="2"/>
</dbReference>
<sequence length="386" mass="44319">MPASPLTVFEAQLLKNNFARDPVQLAAVKRLDDIHKELTLPPKRKGLWGATPPVKGLYMWGDVGRGKTFLMDLFYDSLPEKGKLRMHFYQFMMHIHAEMRLVSGQKNPLDLVARRLAKRCRVLCFDEFFVTDIGDAILLGGLLKTLFESGVTLITTSNIPVRLLFMDDLHKHKFDPARALLQQYMHEFHLDGKEDHRLRHMELKKTFFKTHEVLPDALFDQLNQNASYEKNSALLINHRQMSPQRYSDQVVWFDFNDICSGPRAPQDYVELANKFSTILITGVHALGGEIRDWIKARGTEDGSGEPTETGNRVVKYARLDDAARRFIALVDELYDRRVNLYLVADVAFEDLYGGGALSFEFARTHSRLIEMQSLEYLNQTPIHHAV</sequence>
<dbReference type="AlphaFoldDB" id="A0AAW7XD01"/>
<evidence type="ECO:0000256" key="1">
    <source>
        <dbReference type="ARBA" id="ARBA00022741"/>
    </source>
</evidence>
<accession>A0AAW7XD01</accession>
<dbReference type="CDD" id="cd00267">
    <property type="entry name" value="ABC_ATPase"/>
    <property type="match status" value="1"/>
</dbReference>
<dbReference type="GO" id="GO:0051301">
    <property type="term" value="P:cell division"/>
    <property type="evidence" value="ECO:0007669"/>
    <property type="project" value="UniProtKB-KW"/>
</dbReference>
<dbReference type="InterPro" id="IPR005654">
    <property type="entry name" value="ATPase_AFG1-like"/>
</dbReference>
<protein>
    <submittedName>
        <fullName evidence="3">Cell division protein ZapE</fullName>
    </submittedName>
</protein>
<dbReference type="Gene3D" id="3.40.50.300">
    <property type="entry name" value="P-loop containing nucleotide triphosphate hydrolases"/>
    <property type="match status" value="1"/>
</dbReference>
<dbReference type="GO" id="GO:0032153">
    <property type="term" value="C:cell division site"/>
    <property type="evidence" value="ECO:0007669"/>
    <property type="project" value="TreeGrafter"/>
</dbReference>
<dbReference type="EMBL" id="JAUOPG010000001">
    <property type="protein sequence ID" value="MDO6452061.1"/>
    <property type="molecule type" value="Genomic_DNA"/>
</dbReference>
<name>A0AAW7XD01_9GAMM</name>
<dbReference type="PANTHER" id="PTHR12169">
    <property type="entry name" value="ATPASE N2B"/>
    <property type="match status" value="1"/>
</dbReference>
<dbReference type="GO" id="GO:0005524">
    <property type="term" value="F:ATP binding"/>
    <property type="evidence" value="ECO:0007669"/>
    <property type="project" value="UniProtKB-KW"/>
</dbReference>
<keyword evidence="3" id="KW-0132">Cell division</keyword>
<evidence type="ECO:0000256" key="2">
    <source>
        <dbReference type="ARBA" id="ARBA00022840"/>
    </source>
</evidence>
<dbReference type="GO" id="GO:0005737">
    <property type="term" value="C:cytoplasm"/>
    <property type="evidence" value="ECO:0007669"/>
    <property type="project" value="TreeGrafter"/>
</dbReference>
<evidence type="ECO:0000313" key="4">
    <source>
        <dbReference type="Proteomes" id="UP001169862"/>
    </source>
</evidence>
<keyword evidence="2" id="KW-0067">ATP-binding</keyword>
<dbReference type="NCBIfam" id="NF040713">
    <property type="entry name" value="ZapE"/>
    <property type="match status" value="1"/>
</dbReference>
<keyword evidence="3" id="KW-0131">Cell cycle</keyword>
<gene>
    <name evidence="3" type="primary">zapE</name>
    <name evidence="3" type="ORF">Q4490_00660</name>
</gene>
<comment type="caution">
    <text evidence="3">The sequence shown here is derived from an EMBL/GenBank/DDBJ whole genome shotgun (WGS) entry which is preliminary data.</text>
</comment>
<dbReference type="GO" id="GO:0016887">
    <property type="term" value="F:ATP hydrolysis activity"/>
    <property type="evidence" value="ECO:0007669"/>
    <property type="project" value="InterPro"/>
</dbReference>
<dbReference type="PANTHER" id="PTHR12169:SF6">
    <property type="entry name" value="AFG1-LIKE ATPASE"/>
    <property type="match status" value="1"/>
</dbReference>
<proteinExistence type="predicted"/>
<dbReference type="InterPro" id="IPR027417">
    <property type="entry name" value="P-loop_NTPase"/>
</dbReference>
<dbReference type="SUPFAM" id="SSF52540">
    <property type="entry name" value="P-loop containing nucleoside triphosphate hydrolases"/>
    <property type="match status" value="1"/>
</dbReference>
<dbReference type="Proteomes" id="UP001169862">
    <property type="component" value="Unassembled WGS sequence"/>
</dbReference>
<reference evidence="3" key="1">
    <citation type="submission" date="2023-07" db="EMBL/GenBank/DDBJ databases">
        <title>Genome content predicts the carbon catabolic preferences of heterotrophic bacteria.</title>
        <authorList>
            <person name="Gralka M."/>
        </authorList>
    </citation>
    <scope>NUCLEOTIDE SEQUENCE</scope>
    <source>
        <strain evidence="3">I2M16</strain>
    </source>
</reference>
<evidence type="ECO:0000313" key="3">
    <source>
        <dbReference type="EMBL" id="MDO6452061.1"/>
    </source>
</evidence>
<organism evidence="3 4">
    <name type="scientific">Neptunomonas phycophila</name>
    <dbReference type="NCBI Taxonomy" id="1572645"/>
    <lineage>
        <taxon>Bacteria</taxon>
        <taxon>Pseudomonadati</taxon>
        <taxon>Pseudomonadota</taxon>
        <taxon>Gammaproteobacteria</taxon>
        <taxon>Oceanospirillales</taxon>
        <taxon>Oceanospirillaceae</taxon>
        <taxon>Neptunomonas</taxon>
    </lineage>
</organism>